<sequence length="49" mass="5753">MISNNESNIQSTTRHKNWDHILTLIGNSNSRIFYFRYYICGSHAGKCFI</sequence>
<gene>
    <name evidence="1" type="ORF">BECKLPF1236B_GA0070989_11737</name>
</gene>
<protein>
    <submittedName>
        <fullName evidence="1">Uncharacterized protein</fullName>
    </submittedName>
</protein>
<dbReference type="EMBL" id="CAADFK010000173">
    <property type="protein sequence ID" value="VFK19457.1"/>
    <property type="molecule type" value="Genomic_DNA"/>
</dbReference>
<dbReference type="AlphaFoldDB" id="A0A450WQY2"/>
<accession>A0A450WQY2</accession>
<organism evidence="1">
    <name type="scientific">Candidatus Kentrum sp. LPFa</name>
    <dbReference type="NCBI Taxonomy" id="2126335"/>
    <lineage>
        <taxon>Bacteria</taxon>
        <taxon>Pseudomonadati</taxon>
        <taxon>Pseudomonadota</taxon>
        <taxon>Gammaproteobacteria</taxon>
        <taxon>Candidatus Kentrum</taxon>
    </lineage>
</organism>
<reference evidence="1" key="1">
    <citation type="submission" date="2019-02" db="EMBL/GenBank/DDBJ databases">
        <authorList>
            <person name="Gruber-Vodicka R. H."/>
            <person name="Seah K. B. B."/>
        </authorList>
    </citation>
    <scope>NUCLEOTIDE SEQUENCE</scope>
    <source>
        <strain evidence="1">BECK_S313</strain>
    </source>
</reference>
<evidence type="ECO:0000313" key="1">
    <source>
        <dbReference type="EMBL" id="VFK19457.1"/>
    </source>
</evidence>
<name>A0A450WQY2_9GAMM</name>
<proteinExistence type="predicted"/>